<gene>
    <name evidence="3" type="primary">pknF_1</name>
    <name evidence="3" type="ORF">Pla100_04670</name>
</gene>
<dbReference type="AlphaFoldDB" id="A0A5C6AUX8"/>
<dbReference type="PROSITE" id="PS50011">
    <property type="entry name" value="PROTEIN_KINASE_DOM"/>
    <property type="match status" value="1"/>
</dbReference>
<accession>A0A5C6AUX8</accession>
<dbReference type="Pfam" id="PF00069">
    <property type="entry name" value="Pkinase"/>
    <property type="match status" value="1"/>
</dbReference>
<protein>
    <submittedName>
        <fullName evidence="3">Serine/threonine-protein kinase PknF</fullName>
        <ecNumber evidence="3">2.7.11.1</ecNumber>
    </submittedName>
</protein>
<dbReference type="EC" id="2.7.11.1" evidence="3"/>
<keyword evidence="4" id="KW-1185">Reference proteome</keyword>
<feature type="region of interest" description="Disordered" evidence="1">
    <location>
        <begin position="451"/>
        <end position="504"/>
    </location>
</feature>
<dbReference type="Gene3D" id="3.30.200.20">
    <property type="entry name" value="Phosphorylase Kinase, domain 1"/>
    <property type="match status" value="1"/>
</dbReference>
<evidence type="ECO:0000313" key="3">
    <source>
        <dbReference type="EMBL" id="TWU03540.1"/>
    </source>
</evidence>
<dbReference type="Gene3D" id="1.10.510.10">
    <property type="entry name" value="Transferase(Phosphotransferase) domain 1"/>
    <property type="match status" value="1"/>
</dbReference>
<dbReference type="GO" id="GO:0005524">
    <property type="term" value="F:ATP binding"/>
    <property type="evidence" value="ECO:0007669"/>
    <property type="project" value="InterPro"/>
</dbReference>
<dbReference type="RefSeq" id="WP_146576033.1">
    <property type="nucleotide sequence ID" value="NZ_SJPM01000001.1"/>
</dbReference>
<dbReference type="InterPro" id="IPR000719">
    <property type="entry name" value="Prot_kinase_dom"/>
</dbReference>
<organism evidence="3 4">
    <name type="scientific">Neorhodopirellula pilleata</name>
    <dbReference type="NCBI Taxonomy" id="2714738"/>
    <lineage>
        <taxon>Bacteria</taxon>
        <taxon>Pseudomonadati</taxon>
        <taxon>Planctomycetota</taxon>
        <taxon>Planctomycetia</taxon>
        <taxon>Pirellulales</taxon>
        <taxon>Pirellulaceae</taxon>
        <taxon>Neorhodopirellula</taxon>
    </lineage>
</organism>
<evidence type="ECO:0000313" key="4">
    <source>
        <dbReference type="Proteomes" id="UP000316213"/>
    </source>
</evidence>
<evidence type="ECO:0000259" key="2">
    <source>
        <dbReference type="PROSITE" id="PS50011"/>
    </source>
</evidence>
<dbReference type="GO" id="GO:0004674">
    <property type="term" value="F:protein serine/threonine kinase activity"/>
    <property type="evidence" value="ECO:0007669"/>
    <property type="project" value="UniProtKB-EC"/>
</dbReference>
<sequence>MAVQIQRGLEIVPGYTLVRRVGSGMAGEVWVARASGGVHVAIKVIRDMSMVGSKRELGALRIVREVKHTNLCPLIGVWFFDANGELLSNSATDEILGQESSLIDTDFLSTQHPLSGDLRETPAVRLGPNRSESKEDRFDAHSTVGPDENDITGGELEETSDISGYQSFRGPADDNGTEESSSPLGEARQMVVAMGLGDRTLFDRLVEMRAPDNQPTQPDPLHLPGGIHAKELIRYIAGAASAIDELNLKHNIYHCDIKPQNILVVGGNAQVCDFGLARRVHENRRTQLAIGTPAYGAPEMLFDQTYTKTIDQYSLAITYYELRTGKLPFETTRRSTFLRAKAQGELLLNLLPAAEEAVIARASDLDPERRYPTCTDFAEALAAAIDAKPDEPKHDPKRWMIAGISSGIVALVVASWAIMNFGNNGNDLVDNGTFKDLPDLPAEIVEAVQPTEAAAMDSDTTIEPTIGKGPTASDKQPSGEPMTVVEPATSLTPSPPPPPPPPTLDDFIAEANDQATQLIERFGELGGTANGQALSKSVMTEMQSWLDQLAQVRELPPLRDGVSASLPDPLQSSVLQSGLPATGWDLLDRSTRIPATFIAGVLAWDSGRSSNALELWYSIQNENELISLIDPTHRRGVVERVLPRLIQGTGVNDSNTKQHRYARSTASYQGVLNLLADFSVDVAEMRRQVDGQRFLLSAAKKDPESGLKLWRSLRLNEQETTPQAGFALAGLVDVRLAQSPPKEERGNLITERIVACQLQDPLTNQDSVPPSDQTVANYNLLRSEIEFPDDGLPIVPDALANSTVEDFCVRFAGALVGLPAAKGHDVFLARLQDIERVAGIALALSDEDSRQEAMRLIAAESFLQTRYEQNDDVPPTRIIERLRAYGGSESSDSVNDVFVNSRIADQNGYLARDEKQIRSSYQRAQELYGRVVDDPKTPADLRASALRCRANLLTRIAAISNDETIVSLLDQAAADSEQSLSLPSRWHLDNDDRLMTAAEVNLAMVRLIDSLSVQRKQDFLDDADQYLAQSIAERDRRGYPSHPHATARLNGYLLDLIDSPPGPRRDQKSLDARRWMQANATAPLNPPVGDITMTINTTSSRLRCHWHCMCSMVLSELNAKSSALAQIQYAYQVGQEQLDVGDDRRHLATLVLTRLKSTALYASIAAGRKPDADLIDELIELLNSIEDPKPDYRAKQELFLNDLQAMKR</sequence>
<feature type="compositionally biased region" description="Basic and acidic residues" evidence="1">
    <location>
        <begin position="131"/>
        <end position="140"/>
    </location>
</feature>
<reference evidence="3 4" key="1">
    <citation type="submission" date="2019-02" db="EMBL/GenBank/DDBJ databases">
        <title>Deep-cultivation of Planctomycetes and their phenomic and genomic characterization uncovers novel biology.</title>
        <authorList>
            <person name="Wiegand S."/>
            <person name="Jogler M."/>
            <person name="Boedeker C."/>
            <person name="Pinto D."/>
            <person name="Vollmers J."/>
            <person name="Rivas-Marin E."/>
            <person name="Kohn T."/>
            <person name="Peeters S.H."/>
            <person name="Heuer A."/>
            <person name="Rast P."/>
            <person name="Oberbeckmann S."/>
            <person name="Bunk B."/>
            <person name="Jeske O."/>
            <person name="Meyerdierks A."/>
            <person name="Storesund J.E."/>
            <person name="Kallscheuer N."/>
            <person name="Luecker S."/>
            <person name="Lage O.M."/>
            <person name="Pohl T."/>
            <person name="Merkel B.J."/>
            <person name="Hornburger P."/>
            <person name="Mueller R.-W."/>
            <person name="Bruemmer F."/>
            <person name="Labrenz M."/>
            <person name="Spormann A.M."/>
            <person name="Op Den Camp H."/>
            <person name="Overmann J."/>
            <person name="Amann R."/>
            <person name="Jetten M.S.M."/>
            <person name="Mascher T."/>
            <person name="Medema M.H."/>
            <person name="Devos D.P."/>
            <person name="Kaster A.-K."/>
            <person name="Ovreas L."/>
            <person name="Rohde M."/>
            <person name="Galperin M.Y."/>
            <person name="Jogler C."/>
        </authorList>
    </citation>
    <scope>NUCLEOTIDE SEQUENCE [LARGE SCALE GENOMIC DNA]</scope>
    <source>
        <strain evidence="3 4">Pla100</strain>
    </source>
</reference>
<feature type="compositionally biased region" description="Acidic residues" evidence="1">
    <location>
        <begin position="147"/>
        <end position="160"/>
    </location>
</feature>
<dbReference type="InterPro" id="IPR011009">
    <property type="entry name" value="Kinase-like_dom_sf"/>
</dbReference>
<name>A0A5C6AUX8_9BACT</name>
<dbReference type="SMART" id="SM00220">
    <property type="entry name" value="S_TKc"/>
    <property type="match status" value="1"/>
</dbReference>
<dbReference type="EMBL" id="SJPM01000001">
    <property type="protein sequence ID" value="TWU03540.1"/>
    <property type="molecule type" value="Genomic_DNA"/>
</dbReference>
<dbReference type="GO" id="GO:0005737">
    <property type="term" value="C:cytoplasm"/>
    <property type="evidence" value="ECO:0007669"/>
    <property type="project" value="TreeGrafter"/>
</dbReference>
<dbReference type="PROSITE" id="PS00108">
    <property type="entry name" value="PROTEIN_KINASE_ST"/>
    <property type="match status" value="1"/>
</dbReference>
<dbReference type="PANTHER" id="PTHR24348:SF68">
    <property type="entry name" value="SERINE_THREONINE-PROTEIN KINASE ATG1C"/>
    <property type="match status" value="1"/>
</dbReference>
<keyword evidence="3" id="KW-0418">Kinase</keyword>
<dbReference type="Proteomes" id="UP000316213">
    <property type="component" value="Unassembled WGS sequence"/>
</dbReference>
<dbReference type="SUPFAM" id="SSF56112">
    <property type="entry name" value="Protein kinase-like (PK-like)"/>
    <property type="match status" value="1"/>
</dbReference>
<feature type="domain" description="Protein kinase" evidence="2">
    <location>
        <begin position="15"/>
        <end position="382"/>
    </location>
</feature>
<feature type="compositionally biased region" description="Pro residues" evidence="1">
    <location>
        <begin position="493"/>
        <end position="503"/>
    </location>
</feature>
<dbReference type="InterPro" id="IPR008271">
    <property type="entry name" value="Ser/Thr_kinase_AS"/>
</dbReference>
<keyword evidence="3" id="KW-0808">Transferase</keyword>
<feature type="region of interest" description="Disordered" evidence="1">
    <location>
        <begin position="113"/>
        <end position="185"/>
    </location>
</feature>
<dbReference type="InterPro" id="IPR045269">
    <property type="entry name" value="Atg1-like"/>
</dbReference>
<proteinExistence type="predicted"/>
<dbReference type="PANTHER" id="PTHR24348">
    <property type="entry name" value="SERINE/THREONINE-PROTEIN KINASE UNC-51-RELATED"/>
    <property type="match status" value="1"/>
</dbReference>
<dbReference type="OrthoDB" id="219474at2"/>
<comment type="caution">
    <text evidence="3">The sequence shown here is derived from an EMBL/GenBank/DDBJ whole genome shotgun (WGS) entry which is preliminary data.</text>
</comment>
<evidence type="ECO:0000256" key="1">
    <source>
        <dbReference type="SAM" id="MobiDB-lite"/>
    </source>
</evidence>